<dbReference type="EMBL" id="OOIP01000005">
    <property type="protein sequence ID" value="SPO36898.1"/>
    <property type="molecule type" value="Genomic_DNA"/>
</dbReference>
<dbReference type="OrthoDB" id="3356378at2759"/>
<feature type="region of interest" description="Disordered" evidence="1">
    <location>
        <begin position="30"/>
        <end position="52"/>
    </location>
</feature>
<accession>A0A5C3EXF1</accession>
<organism evidence="2 3">
    <name type="scientific">Pseudozyma flocculosa</name>
    <dbReference type="NCBI Taxonomy" id="84751"/>
    <lineage>
        <taxon>Eukaryota</taxon>
        <taxon>Fungi</taxon>
        <taxon>Dikarya</taxon>
        <taxon>Basidiomycota</taxon>
        <taxon>Ustilaginomycotina</taxon>
        <taxon>Ustilaginomycetes</taxon>
        <taxon>Ustilaginales</taxon>
        <taxon>Ustilaginaceae</taxon>
        <taxon>Pseudozyma</taxon>
    </lineage>
</organism>
<name>A0A5C3EXF1_9BASI</name>
<evidence type="ECO:0000313" key="3">
    <source>
        <dbReference type="Proteomes" id="UP000323386"/>
    </source>
</evidence>
<keyword evidence="3" id="KW-1185">Reference proteome</keyword>
<proteinExistence type="predicted"/>
<gene>
    <name evidence="2" type="ORF">PSFLO_02369</name>
</gene>
<feature type="compositionally biased region" description="Polar residues" evidence="1">
    <location>
        <begin position="35"/>
        <end position="52"/>
    </location>
</feature>
<dbReference type="Proteomes" id="UP000323386">
    <property type="component" value="Unassembled WGS sequence"/>
</dbReference>
<sequence length="109" mass="11939">MRASTALLVNVKPLPASSFASIRLPPTATARVARSGTQPLSKGNPQQAKAQNDRTVAQQLAKKATDAAAHADASWPSNLRIEEHVNNKDLYWKVSKAQRDILRKQLREA</sequence>
<reference evidence="2 3" key="1">
    <citation type="submission" date="2018-03" db="EMBL/GenBank/DDBJ databases">
        <authorList>
            <person name="Guldener U."/>
        </authorList>
    </citation>
    <scope>NUCLEOTIDE SEQUENCE [LARGE SCALE GENOMIC DNA]</scope>
    <source>
        <strain evidence="2 3">DAOM196992</strain>
    </source>
</reference>
<evidence type="ECO:0000313" key="2">
    <source>
        <dbReference type="EMBL" id="SPO36898.1"/>
    </source>
</evidence>
<dbReference type="AlphaFoldDB" id="A0A5C3EXF1"/>
<evidence type="ECO:0000256" key="1">
    <source>
        <dbReference type="SAM" id="MobiDB-lite"/>
    </source>
</evidence>
<protein>
    <submittedName>
        <fullName evidence="2">Uncharacterized protein</fullName>
    </submittedName>
</protein>